<dbReference type="PANTHER" id="PTHR42930:SF3">
    <property type="entry name" value="PHOSPHATE-SPECIFIC TRANSPORT SYSTEM ACCESSORY PROTEIN PHOU"/>
    <property type="match status" value="1"/>
</dbReference>
<sequence length="251" mass="28294">MPDTKDHIVSSFDKELRTIHEIIIRMGGMAENQLAEAVDALVQRDSAKAELVRAEDAKIDALEEELESAVVQLIALRQPVANDLRAVISALKISSDLERIGDYAKNIAKRSIAINQMPPQKSVTSIMRMSRLVQEIVKDTLDAFSNSDKDRAIDVWHRDEEVDEMYTSLFRELLTYMMEDPRNISACTHMLFIAKNIERMGDHATNIAETIYYLSTGARLEGKRPKGDRTSFQVLSPNSDAPDNNDSEIEI</sequence>
<evidence type="ECO:0000259" key="5">
    <source>
        <dbReference type="Pfam" id="PF01895"/>
    </source>
</evidence>
<dbReference type="RefSeq" id="WP_380248754.1">
    <property type="nucleotide sequence ID" value="NZ_JBHUII010000001.1"/>
</dbReference>
<evidence type="ECO:0000256" key="2">
    <source>
        <dbReference type="PIRNR" id="PIRNR003107"/>
    </source>
</evidence>
<name>A0ABW5BFC9_9PROT</name>
<evidence type="ECO:0000256" key="3">
    <source>
        <dbReference type="SAM" id="Coils"/>
    </source>
</evidence>
<evidence type="ECO:0000313" key="7">
    <source>
        <dbReference type="Proteomes" id="UP001597294"/>
    </source>
</evidence>
<comment type="caution">
    <text evidence="6">The sequence shown here is derived from an EMBL/GenBank/DDBJ whole genome shotgun (WGS) entry which is preliminary data.</text>
</comment>
<feature type="compositionally biased region" description="Polar residues" evidence="4">
    <location>
        <begin position="230"/>
        <end position="242"/>
    </location>
</feature>
<dbReference type="PANTHER" id="PTHR42930">
    <property type="entry name" value="PHOSPHATE-SPECIFIC TRANSPORT SYSTEM ACCESSORY PROTEIN PHOU"/>
    <property type="match status" value="1"/>
</dbReference>
<accession>A0ABW5BFC9</accession>
<dbReference type="Proteomes" id="UP001597294">
    <property type="component" value="Unassembled WGS sequence"/>
</dbReference>
<dbReference type="NCBIfam" id="TIGR02135">
    <property type="entry name" value="phoU_full"/>
    <property type="match status" value="1"/>
</dbReference>
<keyword evidence="2" id="KW-0592">Phosphate transport</keyword>
<evidence type="ECO:0000256" key="4">
    <source>
        <dbReference type="SAM" id="MobiDB-lite"/>
    </source>
</evidence>
<proteinExistence type="inferred from homology"/>
<feature type="domain" description="PhoU" evidence="5">
    <location>
        <begin position="23"/>
        <end position="110"/>
    </location>
</feature>
<evidence type="ECO:0000313" key="6">
    <source>
        <dbReference type="EMBL" id="MFD2204808.1"/>
    </source>
</evidence>
<dbReference type="InterPro" id="IPR028366">
    <property type="entry name" value="PhoU"/>
</dbReference>
<protein>
    <recommendedName>
        <fullName evidence="2">Phosphate-specific transport system accessory protein PhoU</fullName>
    </recommendedName>
</protein>
<gene>
    <name evidence="6" type="primary">phoU</name>
    <name evidence="6" type="ORF">ACFSKO_04275</name>
</gene>
<comment type="subcellular location">
    <subcellularLocation>
        <location evidence="2">Cytoplasm</location>
    </subcellularLocation>
</comment>
<reference evidence="7" key="1">
    <citation type="journal article" date="2019" name="Int. J. Syst. Evol. Microbiol.">
        <title>The Global Catalogue of Microorganisms (GCM) 10K type strain sequencing project: providing services to taxonomists for standard genome sequencing and annotation.</title>
        <authorList>
            <consortium name="The Broad Institute Genomics Platform"/>
            <consortium name="The Broad Institute Genome Sequencing Center for Infectious Disease"/>
            <person name="Wu L."/>
            <person name="Ma J."/>
        </authorList>
    </citation>
    <scope>NUCLEOTIDE SEQUENCE [LARGE SCALE GENOMIC DNA]</scope>
    <source>
        <strain evidence="7">CGMCC 4.7192</strain>
    </source>
</reference>
<evidence type="ECO:0000256" key="1">
    <source>
        <dbReference type="ARBA" id="ARBA00008107"/>
    </source>
</evidence>
<keyword evidence="3" id="KW-0175">Coiled coil</keyword>
<feature type="region of interest" description="Disordered" evidence="4">
    <location>
        <begin position="221"/>
        <end position="251"/>
    </location>
</feature>
<dbReference type="Pfam" id="PF01895">
    <property type="entry name" value="PhoU"/>
    <property type="match status" value="2"/>
</dbReference>
<comment type="subunit">
    <text evidence="2">Homodimer.</text>
</comment>
<dbReference type="EMBL" id="JBHUII010000001">
    <property type="protein sequence ID" value="MFD2204808.1"/>
    <property type="molecule type" value="Genomic_DNA"/>
</dbReference>
<organism evidence="6 7">
    <name type="scientific">Kiloniella antarctica</name>
    <dbReference type="NCBI Taxonomy" id="1550907"/>
    <lineage>
        <taxon>Bacteria</taxon>
        <taxon>Pseudomonadati</taxon>
        <taxon>Pseudomonadota</taxon>
        <taxon>Alphaproteobacteria</taxon>
        <taxon>Rhodospirillales</taxon>
        <taxon>Kiloniellaceae</taxon>
        <taxon>Kiloniella</taxon>
    </lineage>
</organism>
<comment type="function">
    <text evidence="2">Plays a role in the regulation of phosphate uptake.</text>
</comment>
<feature type="coiled-coil region" evidence="3">
    <location>
        <begin position="44"/>
        <end position="72"/>
    </location>
</feature>
<keyword evidence="2" id="KW-0813">Transport</keyword>
<dbReference type="SUPFAM" id="SSF109755">
    <property type="entry name" value="PhoU-like"/>
    <property type="match status" value="1"/>
</dbReference>
<dbReference type="Gene3D" id="1.20.58.220">
    <property type="entry name" value="Phosphate transport system protein phou homolog 2, domain 2"/>
    <property type="match status" value="2"/>
</dbReference>
<keyword evidence="2" id="KW-0963">Cytoplasm</keyword>
<comment type="similarity">
    <text evidence="1 2">Belongs to the PhoU family.</text>
</comment>
<feature type="domain" description="PhoU" evidence="5">
    <location>
        <begin position="126"/>
        <end position="210"/>
    </location>
</feature>
<dbReference type="InterPro" id="IPR026022">
    <property type="entry name" value="PhoU_dom"/>
</dbReference>
<dbReference type="PIRSF" id="PIRSF003107">
    <property type="entry name" value="PhoU"/>
    <property type="match status" value="1"/>
</dbReference>
<dbReference type="InterPro" id="IPR038078">
    <property type="entry name" value="PhoU-like_sf"/>
</dbReference>
<keyword evidence="7" id="KW-1185">Reference proteome</keyword>